<evidence type="ECO:0000313" key="1">
    <source>
        <dbReference type="EMBL" id="VTS31855.1"/>
    </source>
</evidence>
<protein>
    <submittedName>
        <fullName evidence="1">Phage tail protein</fullName>
    </submittedName>
</protein>
<proteinExistence type="predicted"/>
<gene>
    <name evidence="1" type="ORF">NCTC5386_02194</name>
</gene>
<dbReference type="Proteomes" id="UP000394068">
    <property type="component" value="Unassembled WGS sequence"/>
</dbReference>
<name>A0A4U9YXC6_9STRE</name>
<sequence>MTETAAKVAELQSRYQALAREIAISSSVFTKFGNFATGFGSGLQKLGGIATGVGASLTAGLTAPIVAGAGYAVKAAIDYESAFAGVKKTVDRLSTRTVE</sequence>
<accession>A0A4U9YXC6</accession>
<reference evidence="1 2" key="1">
    <citation type="submission" date="2019-05" db="EMBL/GenBank/DDBJ databases">
        <authorList>
            <consortium name="Pathogen Informatics"/>
        </authorList>
    </citation>
    <scope>NUCLEOTIDE SEQUENCE [LARGE SCALE GENOMIC DNA]</scope>
    <source>
        <strain evidence="1 2">NCTC5386</strain>
    </source>
</reference>
<dbReference type="AlphaFoldDB" id="A0A4U9YXC6"/>
<dbReference type="EMBL" id="CABEHT010000003">
    <property type="protein sequence ID" value="VTS31855.1"/>
    <property type="molecule type" value="Genomic_DNA"/>
</dbReference>
<organism evidence="1 2">
    <name type="scientific">Streptococcus pseudoporcinus</name>
    <dbReference type="NCBI Taxonomy" id="361101"/>
    <lineage>
        <taxon>Bacteria</taxon>
        <taxon>Bacillati</taxon>
        <taxon>Bacillota</taxon>
        <taxon>Bacilli</taxon>
        <taxon>Lactobacillales</taxon>
        <taxon>Streptococcaceae</taxon>
        <taxon>Streptococcus</taxon>
    </lineage>
</organism>
<evidence type="ECO:0000313" key="2">
    <source>
        <dbReference type="Proteomes" id="UP000394068"/>
    </source>
</evidence>